<dbReference type="AlphaFoldDB" id="A0A518ELK8"/>
<sequence>MSTTIYHVVPDGDTWAVKRQGALQASRLADSQGEAIEYAEAFARNQAPSSVIVHDEAGMIESRSSFDADDRESSRSIVKHPAFLLGAGLAAGLIGFTAFAMTSDWGKSRHRPWN</sequence>
<evidence type="ECO:0000313" key="2">
    <source>
        <dbReference type="EMBL" id="QDV04973.1"/>
    </source>
</evidence>
<accession>A0A518ELK8</accession>
<keyword evidence="3" id="KW-1185">Reference proteome</keyword>
<dbReference type="EMBL" id="CP036434">
    <property type="protein sequence ID" value="QDV04973.1"/>
    <property type="molecule type" value="Genomic_DNA"/>
</dbReference>
<evidence type="ECO:0000313" key="3">
    <source>
        <dbReference type="Proteomes" id="UP000320390"/>
    </source>
</evidence>
<proteinExistence type="predicted"/>
<evidence type="ECO:0008006" key="4">
    <source>
        <dbReference type="Google" id="ProtNLM"/>
    </source>
</evidence>
<name>A0A518ELK8_9BACT</name>
<gene>
    <name evidence="2" type="ORF">Poly30_04680</name>
</gene>
<dbReference type="Proteomes" id="UP000320390">
    <property type="component" value="Chromosome"/>
</dbReference>
<dbReference type="InterPro" id="IPR018691">
    <property type="entry name" value="DUF2188"/>
</dbReference>
<protein>
    <recommendedName>
        <fullName evidence="4">DUF2188 domain-containing protein</fullName>
    </recommendedName>
</protein>
<dbReference type="RefSeq" id="WP_419190865.1">
    <property type="nucleotide sequence ID" value="NZ_CP036434.1"/>
</dbReference>
<keyword evidence="1" id="KW-0812">Transmembrane</keyword>
<organism evidence="2 3">
    <name type="scientific">Saltatorellus ferox</name>
    <dbReference type="NCBI Taxonomy" id="2528018"/>
    <lineage>
        <taxon>Bacteria</taxon>
        <taxon>Pseudomonadati</taxon>
        <taxon>Planctomycetota</taxon>
        <taxon>Planctomycetia</taxon>
        <taxon>Planctomycetia incertae sedis</taxon>
        <taxon>Saltatorellus</taxon>
    </lineage>
</organism>
<feature type="transmembrane region" description="Helical" evidence="1">
    <location>
        <begin position="82"/>
        <end position="101"/>
    </location>
</feature>
<keyword evidence="1" id="KW-0472">Membrane</keyword>
<reference evidence="2 3" key="1">
    <citation type="submission" date="2019-02" db="EMBL/GenBank/DDBJ databases">
        <title>Deep-cultivation of Planctomycetes and their phenomic and genomic characterization uncovers novel biology.</title>
        <authorList>
            <person name="Wiegand S."/>
            <person name="Jogler M."/>
            <person name="Boedeker C."/>
            <person name="Pinto D."/>
            <person name="Vollmers J."/>
            <person name="Rivas-Marin E."/>
            <person name="Kohn T."/>
            <person name="Peeters S.H."/>
            <person name="Heuer A."/>
            <person name="Rast P."/>
            <person name="Oberbeckmann S."/>
            <person name="Bunk B."/>
            <person name="Jeske O."/>
            <person name="Meyerdierks A."/>
            <person name="Storesund J.E."/>
            <person name="Kallscheuer N."/>
            <person name="Luecker S."/>
            <person name="Lage O.M."/>
            <person name="Pohl T."/>
            <person name="Merkel B.J."/>
            <person name="Hornburger P."/>
            <person name="Mueller R.-W."/>
            <person name="Bruemmer F."/>
            <person name="Labrenz M."/>
            <person name="Spormann A.M."/>
            <person name="Op den Camp H."/>
            <person name="Overmann J."/>
            <person name="Amann R."/>
            <person name="Jetten M.S.M."/>
            <person name="Mascher T."/>
            <person name="Medema M.H."/>
            <person name="Devos D.P."/>
            <person name="Kaster A.-K."/>
            <person name="Ovreas L."/>
            <person name="Rohde M."/>
            <person name="Galperin M.Y."/>
            <person name="Jogler C."/>
        </authorList>
    </citation>
    <scope>NUCLEOTIDE SEQUENCE [LARGE SCALE GENOMIC DNA]</scope>
    <source>
        <strain evidence="2 3">Poly30</strain>
    </source>
</reference>
<evidence type="ECO:0000256" key="1">
    <source>
        <dbReference type="SAM" id="Phobius"/>
    </source>
</evidence>
<dbReference type="Pfam" id="PF09954">
    <property type="entry name" value="DUF2188"/>
    <property type="match status" value="1"/>
</dbReference>
<keyword evidence="1" id="KW-1133">Transmembrane helix</keyword>